<gene>
    <name evidence="13" type="ORF">AKJ09_07325</name>
</gene>
<evidence type="ECO:0000256" key="8">
    <source>
        <dbReference type="ARBA" id="ARBA00022833"/>
    </source>
</evidence>
<dbReference type="RefSeq" id="WP_146651914.1">
    <property type="nucleotide sequence ID" value="NZ_CP012333.1"/>
</dbReference>
<evidence type="ECO:0000256" key="9">
    <source>
        <dbReference type="ARBA" id="ARBA00023049"/>
    </source>
</evidence>
<dbReference type="PANTHER" id="PTHR33478:SF1">
    <property type="entry name" value="EXTRACELLULAR METALLOPROTEINASE MEP"/>
    <property type="match status" value="1"/>
</dbReference>
<feature type="domain" description="PA" evidence="12">
    <location>
        <begin position="495"/>
        <end position="573"/>
    </location>
</feature>
<organism evidence="13 14">
    <name type="scientific">Labilithrix luteola</name>
    <dbReference type="NCBI Taxonomy" id="1391654"/>
    <lineage>
        <taxon>Bacteria</taxon>
        <taxon>Pseudomonadati</taxon>
        <taxon>Myxococcota</taxon>
        <taxon>Polyangia</taxon>
        <taxon>Polyangiales</taxon>
        <taxon>Labilitrichaceae</taxon>
        <taxon>Labilithrix</taxon>
    </lineage>
</organism>
<dbReference type="EMBL" id="CP012333">
    <property type="protein sequence ID" value="AKV00662.1"/>
    <property type="molecule type" value="Genomic_DNA"/>
</dbReference>
<dbReference type="GO" id="GO:0004222">
    <property type="term" value="F:metalloendopeptidase activity"/>
    <property type="evidence" value="ECO:0007669"/>
    <property type="project" value="InterPro"/>
</dbReference>
<keyword evidence="14" id="KW-1185">Reference proteome</keyword>
<keyword evidence="5" id="KW-0645">Protease</keyword>
<keyword evidence="9" id="KW-0482">Metalloprotease</keyword>
<dbReference type="STRING" id="1391654.AKJ09_07325"/>
<dbReference type="PROSITE" id="PS51257">
    <property type="entry name" value="PROKAR_LIPOPROTEIN"/>
    <property type="match status" value="1"/>
</dbReference>
<keyword evidence="6" id="KW-0479">Metal-binding</keyword>
<dbReference type="InterPro" id="IPR027268">
    <property type="entry name" value="Peptidase_M4/M1_CTD_sf"/>
</dbReference>
<protein>
    <submittedName>
        <fullName evidence="13">Chitinase</fullName>
    </submittedName>
</protein>
<keyword evidence="7" id="KW-0378">Hydrolase</keyword>
<dbReference type="KEGG" id="llu:AKJ09_07325"/>
<evidence type="ECO:0000256" key="7">
    <source>
        <dbReference type="ARBA" id="ARBA00022801"/>
    </source>
</evidence>
<dbReference type="Gene3D" id="2.60.40.10">
    <property type="entry name" value="Immunoglobulins"/>
    <property type="match status" value="1"/>
</dbReference>
<dbReference type="OrthoDB" id="5377264at2"/>
<evidence type="ECO:0000256" key="2">
    <source>
        <dbReference type="ARBA" id="ARBA00004613"/>
    </source>
</evidence>
<dbReference type="Gene3D" id="1.10.390.10">
    <property type="entry name" value="Neutral Protease Domain 2"/>
    <property type="match status" value="1"/>
</dbReference>
<dbReference type="Gene3D" id="3.10.170.10">
    <property type="match status" value="1"/>
</dbReference>
<sequence length="1286" mass="135429">MMSRSLKGLSLGLLFFWAALGCSSSDKKTSPPVTPATSAPSFDTFVAHRDARLAAPNFVWIGRSNLPKFTSAREAAQTSIRSVASAFRLDVRDARALDSLADVEIHDVAAGPIVARVKQRLGGVEVFRGGLNVLMSRAFEPIAATGIVASSFEGADHAFVFEHGVALEKAWAEMSSQNAAFSHLDAAGEYERFRGPGLAQPARVKKVLFPSKQDGKVVTQPAYYVEIMLTSGPARSFVVSAVDGEVLFDNDLVRHDAFSYRVYASATTLLPADGPQGNTAAPHPTGRPDGFKPTWGPSTLVTLANYPFSKNDPWLGAGATTTEGNNVVAYADLAAPDGFTSGTDRMPTTTSPNTFDRAYDTTQQPLASVDAASTHLFYVTNFLHDWYYDSGFDEQSGNHQLHNFGRGGKENDPLLAEAQDYSGRNNANATTPADGASPRLQMFVFSGSSAASLEVAAPESVAGTKNVGIAGFGKDSFEISGSVILADDGQGTDVRDGCEPLTNDVAGKIVLVHRGLCSFVQKVTNVQGAGGIGVLVANVASSASPDQPPYMGGTSSAVTIPVLSLALADGTALEAATASGLTVTLKRALQTDLDGALDTTVVAHEWGHVLSNRLIGDGSGLTTNQAGGLGEGWGDFSGLLVMAREDDVESPAGANWAGAYPNGAYATSGGGADFYFGIRRVPYSVDFTKDPLTFKHIQNGVALPAGVPISFGEDGSFNAEVHSTGEVWATMLWECYVALLRKHGFAEGQARMKRYFLASLKLTPVDPTLLAARDAVLAAALAADPGDFQLFWEAFARRGAGVGAEGPPADSADNVGVVESTFVGNDVEIDEATIADDVVSCDHDGILDEGETGSITLKLRNAGVGTLEAPVAKITSKQVELVFPDGDETKLPALKPFEVTTVKAKVRMRKGEPTKAIELDVAVTDPTIPAERTVHKTIPTRYQTDEVAEGSAVDNVDTRQTAWKASASKGNSFATPWTRSFDGVNGWWSVVDVPEKGNQTLTSPPFTIDGTTFGLAFKHRWSFRFSTRRNVDIDGGVVEISVDGGTTWKDASEYGTVDYNTTLDNSDRSDNPYKGRRAYGNKSAGYPAKWVNSRMDVTLPEHPETVRIRFRTGTGTGFAGAQGWDVDDIELSGISSTPFWAFVPHQDLCDENGPVASAGAPQSVAPKTHVTLNGSGSSPSGAPLAFEWMQVTGPSVSLTGGDTATAAFDAPDTTDPVVLTFQLRANDGALLSPASGTEVTVAIGAASGDSGDDGGCSSSPAKSTKNGFGAALLALVGLVLRKRRSR</sequence>
<name>A0A0K1Q4R5_9BACT</name>
<feature type="signal peptide" evidence="11">
    <location>
        <begin position="1"/>
        <end position="21"/>
    </location>
</feature>
<evidence type="ECO:0000256" key="1">
    <source>
        <dbReference type="ARBA" id="ARBA00001947"/>
    </source>
</evidence>
<dbReference type="InterPro" id="IPR050371">
    <property type="entry name" value="Fungal_virulence_M36"/>
</dbReference>
<feature type="chain" id="PRO_5005466592" evidence="11">
    <location>
        <begin position="22"/>
        <end position="1286"/>
    </location>
</feature>
<dbReference type="SUPFAM" id="SSF55486">
    <property type="entry name" value="Metalloproteases ('zincins'), catalytic domain"/>
    <property type="match status" value="1"/>
</dbReference>
<evidence type="ECO:0000256" key="4">
    <source>
        <dbReference type="ARBA" id="ARBA00022525"/>
    </source>
</evidence>
<evidence type="ECO:0000256" key="3">
    <source>
        <dbReference type="ARBA" id="ARBA00006006"/>
    </source>
</evidence>
<dbReference type="CDD" id="cd04818">
    <property type="entry name" value="PA_subtilisin_1"/>
    <property type="match status" value="1"/>
</dbReference>
<comment type="subcellular location">
    <subcellularLocation>
        <location evidence="2">Secreted</location>
    </subcellularLocation>
</comment>
<keyword evidence="8" id="KW-0862">Zinc</keyword>
<dbReference type="PANTHER" id="PTHR33478">
    <property type="entry name" value="EXTRACELLULAR METALLOPROTEINASE MEP"/>
    <property type="match status" value="1"/>
</dbReference>
<dbReference type="Gene3D" id="2.60.120.260">
    <property type="entry name" value="Galactose-binding domain-like"/>
    <property type="match status" value="1"/>
</dbReference>
<evidence type="ECO:0000259" key="12">
    <source>
        <dbReference type="Pfam" id="PF02225"/>
    </source>
</evidence>
<reference evidence="13 14" key="1">
    <citation type="submission" date="2015-08" db="EMBL/GenBank/DDBJ databases">
        <authorList>
            <person name="Babu N.S."/>
            <person name="Beckwith C.J."/>
            <person name="Beseler K.G."/>
            <person name="Brison A."/>
            <person name="Carone J.V."/>
            <person name="Caskin T.P."/>
            <person name="Diamond M."/>
            <person name="Durham M.E."/>
            <person name="Foxe J.M."/>
            <person name="Go M."/>
            <person name="Henderson B.A."/>
            <person name="Jones I.B."/>
            <person name="McGettigan J.A."/>
            <person name="Micheletti S.J."/>
            <person name="Nasrallah M.E."/>
            <person name="Ortiz D."/>
            <person name="Piller C.R."/>
            <person name="Privatt S.R."/>
            <person name="Schneider S.L."/>
            <person name="Sharp S."/>
            <person name="Smith T.C."/>
            <person name="Stanton J.D."/>
            <person name="Ullery H.E."/>
            <person name="Wilson R.J."/>
            <person name="Serrano M.G."/>
            <person name="Buck G."/>
            <person name="Lee V."/>
            <person name="Wang Y."/>
            <person name="Carvalho R."/>
            <person name="Voegtly L."/>
            <person name="Shi R."/>
            <person name="Duckworth R."/>
            <person name="Johnson A."/>
            <person name="Loviza R."/>
            <person name="Walstead R."/>
            <person name="Shah Z."/>
            <person name="Kiflezghi M."/>
            <person name="Wade K."/>
            <person name="Ball S.L."/>
            <person name="Bradley K.W."/>
            <person name="Asai D.J."/>
            <person name="Bowman C.A."/>
            <person name="Russell D.A."/>
            <person name="Pope W.H."/>
            <person name="Jacobs-Sera D."/>
            <person name="Hendrix R.W."/>
            <person name="Hatfull G.F."/>
        </authorList>
    </citation>
    <scope>NUCLEOTIDE SEQUENCE [LARGE SCALE GENOMIC DNA]</scope>
    <source>
        <strain evidence="13 14">DSM 27648</strain>
    </source>
</reference>
<evidence type="ECO:0000313" key="13">
    <source>
        <dbReference type="EMBL" id="AKV00662.1"/>
    </source>
</evidence>
<keyword evidence="10" id="KW-0865">Zymogen</keyword>
<dbReference type="GO" id="GO:0005615">
    <property type="term" value="C:extracellular space"/>
    <property type="evidence" value="ECO:0007669"/>
    <property type="project" value="InterPro"/>
</dbReference>
<dbReference type="Proteomes" id="UP000064967">
    <property type="component" value="Chromosome"/>
</dbReference>
<keyword evidence="11" id="KW-0732">Signal</keyword>
<dbReference type="InterPro" id="IPR046450">
    <property type="entry name" value="PA_dom_sf"/>
</dbReference>
<evidence type="ECO:0000313" key="14">
    <source>
        <dbReference type="Proteomes" id="UP000064967"/>
    </source>
</evidence>
<keyword evidence="4" id="KW-0964">Secreted</keyword>
<dbReference type="Pfam" id="PF02128">
    <property type="entry name" value="Peptidase_M36"/>
    <property type="match status" value="1"/>
</dbReference>
<dbReference type="Pfam" id="PF02225">
    <property type="entry name" value="PA"/>
    <property type="match status" value="1"/>
</dbReference>
<dbReference type="InterPro" id="IPR013783">
    <property type="entry name" value="Ig-like_fold"/>
</dbReference>
<evidence type="ECO:0000256" key="10">
    <source>
        <dbReference type="ARBA" id="ARBA00023145"/>
    </source>
</evidence>
<accession>A0A0K1Q4R5</accession>
<dbReference type="PATRIC" id="fig|1391654.3.peg.7441"/>
<comment type="cofactor">
    <cofactor evidence="1">
        <name>Zn(2+)</name>
        <dbReference type="ChEBI" id="CHEBI:29105"/>
    </cofactor>
</comment>
<evidence type="ECO:0000256" key="5">
    <source>
        <dbReference type="ARBA" id="ARBA00022670"/>
    </source>
</evidence>
<comment type="similarity">
    <text evidence="3">Belongs to the peptidase M36 family.</text>
</comment>
<dbReference type="GO" id="GO:0006508">
    <property type="term" value="P:proteolysis"/>
    <property type="evidence" value="ECO:0007669"/>
    <property type="project" value="UniProtKB-KW"/>
</dbReference>
<dbReference type="Gene3D" id="3.50.30.30">
    <property type="match status" value="1"/>
</dbReference>
<evidence type="ECO:0000256" key="6">
    <source>
        <dbReference type="ARBA" id="ARBA00022723"/>
    </source>
</evidence>
<dbReference type="GO" id="GO:0008270">
    <property type="term" value="F:zinc ion binding"/>
    <property type="evidence" value="ECO:0007669"/>
    <property type="project" value="InterPro"/>
</dbReference>
<proteinExistence type="inferred from homology"/>
<dbReference type="Pfam" id="PF22352">
    <property type="entry name" value="K319L-like_PKD"/>
    <property type="match status" value="1"/>
</dbReference>
<evidence type="ECO:0000256" key="11">
    <source>
        <dbReference type="SAM" id="SignalP"/>
    </source>
</evidence>
<dbReference type="InterPro" id="IPR003137">
    <property type="entry name" value="PA_domain"/>
</dbReference>
<dbReference type="SUPFAM" id="SSF52025">
    <property type="entry name" value="PA domain"/>
    <property type="match status" value="1"/>
</dbReference>
<dbReference type="InterPro" id="IPR001842">
    <property type="entry name" value="Peptidase_M36"/>
</dbReference>